<dbReference type="SUPFAM" id="SSF51283">
    <property type="entry name" value="dUTPase-like"/>
    <property type="match status" value="1"/>
</dbReference>
<keyword evidence="4" id="KW-0546">Nucleotide metabolism</keyword>
<dbReference type="EC" id="3.6.1.23" evidence="2"/>
<dbReference type="GO" id="GO:0000287">
    <property type="term" value="F:magnesium ion binding"/>
    <property type="evidence" value="ECO:0007669"/>
    <property type="project" value="InterPro"/>
</dbReference>
<dbReference type="OrthoDB" id="9809956at2"/>
<dbReference type="PANTHER" id="PTHR11241">
    <property type="entry name" value="DEOXYURIDINE 5'-TRIPHOSPHATE NUCLEOTIDOHYDROLASE"/>
    <property type="match status" value="1"/>
</dbReference>
<accession>A0A238ZU83</accession>
<dbReference type="InterPro" id="IPR029054">
    <property type="entry name" value="dUTPase-like"/>
</dbReference>
<gene>
    <name evidence="7" type="ORF">SAMN06265340_11140</name>
</gene>
<dbReference type="RefSeq" id="WP_089323464.1">
    <property type="nucleotide sequence ID" value="NZ_FZOB01000011.1"/>
</dbReference>
<evidence type="ECO:0000259" key="6">
    <source>
        <dbReference type="Pfam" id="PF00692"/>
    </source>
</evidence>
<proteinExistence type="inferred from homology"/>
<evidence type="ECO:0000256" key="2">
    <source>
        <dbReference type="ARBA" id="ARBA00012379"/>
    </source>
</evidence>
<evidence type="ECO:0000256" key="5">
    <source>
        <dbReference type="ARBA" id="ARBA00047686"/>
    </source>
</evidence>
<evidence type="ECO:0000313" key="8">
    <source>
        <dbReference type="Proteomes" id="UP000198405"/>
    </source>
</evidence>
<organism evidence="7 8">
    <name type="scientific">Desulfurobacterium atlanticum</name>
    <dbReference type="NCBI Taxonomy" id="240169"/>
    <lineage>
        <taxon>Bacteria</taxon>
        <taxon>Pseudomonadati</taxon>
        <taxon>Aquificota</taxon>
        <taxon>Aquificia</taxon>
        <taxon>Desulfurobacteriales</taxon>
        <taxon>Desulfurobacteriaceae</taxon>
        <taxon>Desulfurobacterium</taxon>
    </lineage>
</organism>
<comment type="catalytic activity">
    <reaction evidence="5">
        <text>dUTP + H2O = dUMP + diphosphate + H(+)</text>
        <dbReference type="Rhea" id="RHEA:10248"/>
        <dbReference type="ChEBI" id="CHEBI:15377"/>
        <dbReference type="ChEBI" id="CHEBI:15378"/>
        <dbReference type="ChEBI" id="CHEBI:33019"/>
        <dbReference type="ChEBI" id="CHEBI:61555"/>
        <dbReference type="ChEBI" id="CHEBI:246422"/>
        <dbReference type="EC" id="3.6.1.23"/>
    </reaction>
</comment>
<keyword evidence="8" id="KW-1185">Reference proteome</keyword>
<reference evidence="8" key="1">
    <citation type="submission" date="2017-06" db="EMBL/GenBank/DDBJ databases">
        <authorList>
            <person name="Varghese N."/>
            <person name="Submissions S."/>
        </authorList>
    </citation>
    <scope>NUCLEOTIDE SEQUENCE [LARGE SCALE GENOMIC DNA]</scope>
    <source>
        <strain evidence="8">DSM 15668</strain>
    </source>
</reference>
<name>A0A238ZU83_9BACT</name>
<dbReference type="EMBL" id="FZOB01000011">
    <property type="protein sequence ID" value="SNR86213.1"/>
    <property type="molecule type" value="Genomic_DNA"/>
</dbReference>
<comment type="similarity">
    <text evidence="1">Belongs to the dUTPase family.</text>
</comment>
<dbReference type="PANTHER" id="PTHR11241:SF0">
    <property type="entry name" value="DEOXYURIDINE 5'-TRIPHOSPHATE NUCLEOTIDOHYDROLASE"/>
    <property type="match status" value="1"/>
</dbReference>
<dbReference type="Gene3D" id="2.70.40.10">
    <property type="match status" value="1"/>
</dbReference>
<dbReference type="GO" id="GO:0046081">
    <property type="term" value="P:dUTP catabolic process"/>
    <property type="evidence" value="ECO:0007669"/>
    <property type="project" value="InterPro"/>
</dbReference>
<dbReference type="Proteomes" id="UP000198405">
    <property type="component" value="Unassembled WGS sequence"/>
</dbReference>
<keyword evidence="3" id="KW-0378">Hydrolase</keyword>
<dbReference type="Pfam" id="PF00692">
    <property type="entry name" value="dUTPase"/>
    <property type="match status" value="1"/>
</dbReference>
<dbReference type="InterPro" id="IPR033704">
    <property type="entry name" value="dUTPase_trimeric"/>
</dbReference>
<dbReference type="AlphaFoldDB" id="A0A238ZU83"/>
<dbReference type="InterPro" id="IPR008181">
    <property type="entry name" value="dUTPase"/>
</dbReference>
<evidence type="ECO:0000256" key="4">
    <source>
        <dbReference type="ARBA" id="ARBA00023080"/>
    </source>
</evidence>
<sequence>MNGFNWAAGWVYGKGLNIVFDERFLDVAVKIHSILGGNLKREGEEFIYSLYSFPEGFSVDIEFVKGIFEASGVWGNKTVFIPSVPRFSKKIAEILSPFSPYEAGEGFFLKGDGAVLFLHAIYDESKGERSEYHFEKFLSFLYGGDWKRKFIEVSVEEGGIPPFKKRISDSGWDLYLVEVVKQSGDVYLFDTKVKVKPPAGYYLDLVPRSSIYKSGFILANSVGIIDMTYRGTIKVPLVRIDHSKEFPELPWRAVQLIPRRFYPLEVKKVSSLDETLRGERGFGSTGK</sequence>
<dbReference type="InterPro" id="IPR036157">
    <property type="entry name" value="dUTPase-like_sf"/>
</dbReference>
<evidence type="ECO:0000256" key="3">
    <source>
        <dbReference type="ARBA" id="ARBA00022801"/>
    </source>
</evidence>
<dbReference type="GO" id="GO:0006226">
    <property type="term" value="P:dUMP biosynthetic process"/>
    <property type="evidence" value="ECO:0007669"/>
    <property type="project" value="InterPro"/>
</dbReference>
<dbReference type="GO" id="GO:0004170">
    <property type="term" value="F:dUTP diphosphatase activity"/>
    <property type="evidence" value="ECO:0007669"/>
    <property type="project" value="UniProtKB-EC"/>
</dbReference>
<dbReference type="CDD" id="cd07557">
    <property type="entry name" value="trimeric_dUTPase"/>
    <property type="match status" value="1"/>
</dbReference>
<protein>
    <recommendedName>
        <fullName evidence="2">dUTP diphosphatase</fullName>
        <ecNumber evidence="2">3.6.1.23</ecNumber>
    </recommendedName>
</protein>
<evidence type="ECO:0000313" key="7">
    <source>
        <dbReference type="EMBL" id="SNR86213.1"/>
    </source>
</evidence>
<evidence type="ECO:0000256" key="1">
    <source>
        <dbReference type="ARBA" id="ARBA00006581"/>
    </source>
</evidence>
<feature type="domain" description="dUTPase-like" evidence="6">
    <location>
        <begin position="164"/>
        <end position="286"/>
    </location>
</feature>